<accession>A0A517NLQ8</accession>
<dbReference type="AlphaFoldDB" id="A0A517NLQ8"/>
<dbReference type="KEGG" id="rlc:K227x_64330"/>
<sequence>MPYTDHQVSYMVDLGLPNDADETQCDVFVRGMNDFERAEFERVSDPVAPSPQSTPSDDPIVRDEIDDEPNGPAPIQRDPTPSPEDDQPITRAELARIEQQRTTDRQARHDAIARLQGDDVSRDVIERAYREDWPVERIAREFLESSRSQRPAAVDRAPAGHTRSAATHNTLQALQGGMLLRQGIDLDNQIFRNAGASAMLRRENVGATWLTRLNAAGTNVRRSEGTELDNFERARDESHRYANFSMFDFCREALTLAGRRMPEDRDDLIRSALSTAQLEAVFSTSVNMLILQAYMGIEDTTKGWCFETDVANFKKNERGRLTKGSGVKKLARGGKPTDITFSDETEEYAIARYAGKFIIDEQDIIDDTFGATSDHTTRELGELLAEIRPNLIYALLLSNPTMRDGVALFHADHGNLTASSAWGSDTYRAAKKKMVTQTENGRNIRNSLRHVIAPEELNFAVSQLLASVELRRDGGGDGSLQGTANPHRGTADPHFDPRLDTGVTDPDTGTAYAGSSSTWYGAAENGRNGIEVGYRRGTGRAPRMESFRLSGDDAYGMGWKGNLDIGVKAIDWRGLIKNVA</sequence>
<protein>
    <submittedName>
        <fullName evidence="2">Uncharacterized protein</fullName>
    </submittedName>
</protein>
<keyword evidence="3" id="KW-1185">Reference proteome</keyword>
<evidence type="ECO:0000256" key="1">
    <source>
        <dbReference type="SAM" id="MobiDB-lite"/>
    </source>
</evidence>
<dbReference type="EMBL" id="CP036525">
    <property type="protein sequence ID" value="QDT08003.1"/>
    <property type="molecule type" value="Genomic_DNA"/>
</dbReference>
<dbReference type="RefSeq" id="WP_145176774.1">
    <property type="nucleotide sequence ID" value="NZ_CP036525.1"/>
</dbReference>
<feature type="region of interest" description="Disordered" evidence="1">
    <location>
        <begin position="474"/>
        <end position="508"/>
    </location>
</feature>
<name>A0A517NLQ8_9BACT</name>
<feature type="compositionally biased region" description="Basic and acidic residues" evidence="1">
    <location>
        <begin position="489"/>
        <end position="499"/>
    </location>
</feature>
<evidence type="ECO:0000313" key="3">
    <source>
        <dbReference type="Proteomes" id="UP000318538"/>
    </source>
</evidence>
<dbReference type="Proteomes" id="UP000318538">
    <property type="component" value="Chromosome"/>
</dbReference>
<proteinExistence type="predicted"/>
<feature type="region of interest" description="Disordered" evidence="1">
    <location>
        <begin position="41"/>
        <end position="87"/>
    </location>
</feature>
<gene>
    <name evidence="2" type="ORF">K227x_64330</name>
</gene>
<reference evidence="2 3" key="1">
    <citation type="submission" date="2019-02" db="EMBL/GenBank/DDBJ databases">
        <title>Deep-cultivation of Planctomycetes and their phenomic and genomic characterization uncovers novel biology.</title>
        <authorList>
            <person name="Wiegand S."/>
            <person name="Jogler M."/>
            <person name="Boedeker C."/>
            <person name="Pinto D."/>
            <person name="Vollmers J."/>
            <person name="Rivas-Marin E."/>
            <person name="Kohn T."/>
            <person name="Peeters S.H."/>
            <person name="Heuer A."/>
            <person name="Rast P."/>
            <person name="Oberbeckmann S."/>
            <person name="Bunk B."/>
            <person name="Jeske O."/>
            <person name="Meyerdierks A."/>
            <person name="Storesund J.E."/>
            <person name="Kallscheuer N."/>
            <person name="Luecker S."/>
            <person name="Lage O.M."/>
            <person name="Pohl T."/>
            <person name="Merkel B.J."/>
            <person name="Hornburger P."/>
            <person name="Mueller R.-W."/>
            <person name="Bruemmer F."/>
            <person name="Labrenz M."/>
            <person name="Spormann A.M."/>
            <person name="Op den Camp H."/>
            <person name="Overmann J."/>
            <person name="Amann R."/>
            <person name="Jetten M.S.M."/>
            <person name="Mascher T."/>
            <person name="Medema M.H."/>
            <person name="Devos D.P."/>
            <person name="Kaster A.-K."/>
            <person name="Ovreas L."/>
            <person name="Rohde M."/>
            <person name="Galperin M.Y."/>
            <person name="Jogler C."/>
        </authorList>
    </citation>
    <scope>NUCLEOTIDE SEQUENCE [LARGE SCALE GENOMIC DNA]</scope>
    <source>
        <strain evidence="2 3">K22_7</strain>
    </source>
</reference>
<evidence type="ECO:0000313" key="2">
    <source>
        <dbReference type="EMBL" id="QDT08003.1"/>
    </source>
</evidence>
<dbReference type="Pfam" id="PF25209">
    <property type="entry name" value="Phage_capsid_4"/>
    <property type="match status" value="1"/>
</dbReference>
<dbReference type="OrthoDB" id="9806592at2"/>
<organism evidence="2 3">
    <name type="scientific">Rubripirellula lacrimiformis</name>
    <dbReference type="NCBI Taxonomy" id="1930273"/>
    <lineage>
        <taxon>Bacteria</taxon>
        <taxon>Pseudomonadati</taxon>
        <taxon>Planctomycetota</taxon>
        <taxon>Planctomycetia</taxon>
        <taxon>Pirellulales</taxon>
        <taxon>Pirellulaceae</taxon>
        <taxon>Rubripirellula</taxon>
    </lineage>
</organism>